<sequence length="110" mass="13281">MESFYQNEKKTKKKIRSKIIPLNLIEIEYFVYDIFPQAKNKHKIVFQDSNNSTAILDKQHSKNNQNLNLISHIISTKRFNLMKQNLLNIHLKFKSNIYKFNRKLHYTLKL</sequence>
<reference evidence="1 2" key="1">
    <citation type="journal article" date="2018" name="Sci. Rep.">
        <title>Genomic signatures of local adaptation to the degree of environmental predictability in rotifers.</title>
        <authorList>
            <person name="Franch-Gras L."/>
            <person name="Hahn C."/>
            <person name="Garcia-Roger E.M."/>
            <person name="Carmona M.J."/>
            <person name="Serra M."/>
            <person name="Gomez A."/>
        </authorList>
    </citation>
    <scope>NUCLEOTIDE SEQUENCE [LARGE SCALE GENOMIC DNA]</scope>
    <source>
        <strain evidence="1">HYR1</strain>
    </source>
</reference>
<gene>
    <name evidence="1" type="ORF">BpHYR1_036337</name>
</gene>
<dbReference type="AlphaFoldDB" id="A0A3M7QHE4"/>
<comment type="caution">
    <text evidence="1">The sequence shown here is derived from an EMBL/GenBank/DDBJ whole genome shotgun (WGS) entry which is preliminary data.</text>
</comment>
<proteinExistence type="predicted"/>
<protein>
    <submittedName>
        <fullName evidence="1">Uncharacterized protein</fullName>
    </submittedName>
</protein>
<keyword evidence="2" id="KW-1185">Reference proteome</keyword>
<dbReference type="Proteomes" id="UP000276133">
    <property type="component" value="Unassembled WGS sequence"/>
</dbReference>
<evidence type="ECO:0000313" key="2">
    <source>
        <dbReference type="Proteomes" id="UP000276133"/>
    </source>
</evidence>
<organism evidence="1 2">
    <name type="scientific">Brachionus plicatilis</name>
    <name type="common">Marine rotifer</name>
    <name type="synonym">Brachionus muelleri</name>
    <dbReference type="NCBI Taxonomy" id="10195"/>
    <lineage>
        <taxon>Eukaryota</taxon>
        <taxon>Metazoa</taxon>
        <taxon>Spiralia</taxon>
        <taxon>Gnathifera</taxon>
        <taxon>Rotifera</taxon>
        <taxon>Eurotatoria</taxon>
        <taxon>Monogononta</taxon>
        <taxon>Pseudotrocha</taxon>
        <taxon>Ploima</taxon>
        <taxon>Brachionidae</taxon>
        <taxon>Brachionus</taxon>
    </lineage>
</organism>
<accession>A0A3M7QHE4</accession>
<evidence type="ECO:0000313" key="1">
    <source>
        <dbReference type="EMBL" id="RNA10358.1"/>
    </source>
</evidence>
<name>A0A3M7QHE4_BRAPC</name>
<dbReference type="EMBL" id="REGN01006230">
    <property type="protein sequence ID" value="RNA10358.1"/>
    <property type="molecule type" value="Genomic_DNA"/>
</dbReference>